<proteinExistence type="predicted"/>
<organism evidence="1 2">
    <name type="scientific">Smittium mucronatum</name>
    <dbReference type="NCBI Taxonomy" id="133383"/>
    <lineage>
        <taxon>Eukaryota</taxon>
        <taxon>Fungi</taxon>
        <taxon>Fungi incertae sedis</taxon>
        <taxon>Zoopagomycota</taxon>
        <taxon>Kickxellomycotina</taxon>
        <taxon>Harpellomycetes</taxon>
        <taxon>Harpellales</taxon>
        <taxon>Legeriomycetaceae</taxon>
        <taxon>Smittium</taxon>
    </lineage>
</organism>
<evidence type="ECO:0000313" key="2">
    <source>
        <dbReference type="Proteomes" id="UP000187455"/>
    </source>
</evidence>
<evidence type="ECO:0000313" key="1">
    <source>
        <dbReference type="EMBL" id="OLY85253.1"/>
    </source>
</evidence>
<gene>
    <name evidence="1" type="ORF">AYI68_g559</name>
</gene>
<dbReference type="Proteomes" id="UP000187455">
    <property type="component" value="Unassembled WGS sequence"/>
</dbReference>
<protein>
    <submittedName>
        <fullName evidence="1">Uncharacterized protein</fullName>
    </submittedName>
</protein>
<dbReference type="EMBL" id="LSSL01000171">
    <property type="protein sequence ID" value="OLY85253.1"/>
    <property type="molecule type" value="Genomic_DNA"/>
</dbReference>
<comment type="caution">
    <text evidence="1">The sequence shown here is derived from an EMBL/GenBank/DDBJ whole genome shotgun (WGS) entry which is preliminary data.</text>
</comment>
<keyword evidence="2" id="KW-1185">Reference proteome</keyword>
<accession>A0A1R0H804</accession>
<sequence>MGEICQELMNIRYTKKWIPYSITRTAYSNAVKALQPPRALSTILKEELDKFHILLDMNQINDSLTKKGINMEDIKSLRDTLLPCEYRSNIILIQHTIT</sequence>
<reference evidence="1 2" key="1">
    <citation type="journal article" date="2016" name="Mol. Biol. Evol.">
        <title>Genome-Wide Survey of Gut Fungi (Harpellales) Reveals the First Horizontally Transferred Ubiquitin Gene from a Mosquito Host.</title>
        <authorList>
            <person name="Wang Y."/>
            <person name="White M.M."/>
            <person name="Kvist S."/>
            <person name="Moncalvo J.M."/>
        </authorList>
    </citation>
    <scope>NUCLEOTIDE SEQUENCE [LARGE SCALE GENOMIC DNA]</scope>
    <source>
        <strain evidence="1 2">ALG-7-W6</strain>
    </source>
</reference>
<dbReference type="AlphaFoldDB" id="A0A1R0H804"/>
<name>A0A1R0H804_9FUNG</name>